<dbReference type="GO" id="GO:0030288">
    <property type="term" value="C:outer membrane-bounded periplasmic space"/>
    <property type="evidence" value="ECO:0007669"/>
    <property type="project" value="TreeGrafter"/>
</dbReference>
<keyword evidence="1" id="KW-0808">Transferase</keyword>
<dbReference type="GO" id="GO:0009252">
    <property type="term" value="P:peptidoglycan biosynthetic process"/>
    <property type="evidence" value="ECO:0007669"/>
    <property type="project" value="TreeGrafter"/>
</dbReference>
<dbReference type="PANTHER" id="PTHR32282">
    <property type="entry name" value="BINDING PROTEIN TRANSPEPTIDASE, PUTATIVE-RELATED"/>
    <property type="match status" value="1"/>
</dbReference>
<evidence type="ECO:0000313" key="3">
    <source>
        <dbReference type="EMBL" id="MBR8645411.1"/>
    </source>
</evidence>
<dbReference type="PANTHER" id="PTHR32282:SF33">
    <property type="entry name" value="PEPTIDOGLYCAN GLYCOSYLTRANSFERASE"/>
    <property type="match status" value="1"/>
</dbReference>
<dbReference type="InterPro" id="IPR023346">
    <property type="entry name" value="Lysozyme-like_dom_sf"/>
</dbReference>
<evidence type="ECO:0000256" key="1">
    <source>
        <dbReference type="ARBA" id="ARBA00022679"/>
    </source>
</evidence>
<evidence type="ECO:0000313" key="4">
    <source>
        <dbReference type="Proteomes" id="UP000680045"/>
    </source>
</evidence>
<evidence type="ECO:0000259" key="2">
    <source>
        <dbReference type="Pfam" id="PF00912"/>
    </source>
</evidence>
<gene>
    <name evidence="3" type="ORF">KEH51_18335</name>
</gene>
<feature type="domain" description="Glycosyl transferase family 51" evidence="2">
    <location>
        <begin position="5"/>
        <end position="71"/>
    </location>
</feature>
<dbReference type="InterPro" id="IPR036950">
    <property type="entry name" value="PBP_transglycosylase"/>
</dbReference>
<reference evidence="3" key="1">
    <citation type="submission" date="2021-04" db="EMBL/GenBank/DDBJ databases">
        <title>Whole genome sequencing of Enterococci isolates from hospitalized patients.</title>
        <authorList>
            <person name="Ogoti B.M."/>
            <person name="Onyambu F.G."/>
        </authorList>
    </citation>
    <scope>NUCLEOTIDE SEQUENCE</scope>
    <source>
        <strain evidence="3">242</strain>
    </source>
</reference>
<dbReference type="InterPro" id="IPR050396">
    <property type="entry name" value="Glycosyltr_51/Transpeptidase"/>
</dbReference>
<organism evidence="3 4">
    <name type="scientific">Peribacillus frigoritolerans</name>
    <dbReference type="NCBI Taxonomy" id="450367"/>
    <lineage>
        <taxon>Bacteria</taxon>
        <taxon>Bacillati</taxon>
        <taxon>Bacillota</taxon>
        <taxon>Bacilli</taxon>
        <taxon>Bacillales</taxon>
        <taxon>Bacillaceae</taxon>
        <taxon>Peribacillus</taxon>
    </lineage>
</organism>
<dbReference type="GO" id="GO:0008955">
    <property type="term" value="F:peptidoglycan glycosyltransferase activity"/>
    <property type="evidence" value="ECO:0007669"/>
    <property type="project" value="TreeGrafter"/>
</dbReference>
<comment type="caution">
    <text evidence="3">The sequence shown here is derived from an EMBL/GenBank/DDBJ whole genome shotgun (WGS) entry which is preliminary data.</text>
</comment>
<dbReference type="SUPFAM" id="SSF53955">
    <property type="entry name" value="Lysozyme-like"/>
    <property type="match status" value="1"/>
</dbReference>
<dbReference type="EMBL" id="JAGTPW010000034">
    <property type="protein sequence ID" value="MBR8645411.1"/>
    <property type="molecule type" value="Genomic_DNA"/>
</dbReference>
<dbReference type="Gene3D" id="1.10.3810.10">
    <property type="entry name" value="Biosynthetic peptidoglycan transglycosylase-like"/>
    <property type="match status" value="1"/>
</dbReference>
<protein>
    <submittedName>
        <fullName evidence="3">Transglycosylase domain-containing protein</fullName>
    </submittedName>
</protein>
<dbReference type="AlphaFoldDB" id="A0A941FRF9"/>
<sequence>MNITAYDYQGIMRALVKNAKAGSVVEGGSTLTQQLVKITMLESERTLKRKIEEFFLAQEVENQYTKDEILKCT</sequence>
<proteinExistence type="predicted"/>
<dbReference type="Pfam" id="PF00912">
    <property type="entry name" value="Transgly"/>
    <property type="match status" value="1"/>
</dbReference>
<dbReference type="Proteomes" id="UP000680045">
    <property type="component" value="Unassembled WGS sequence"/>
</dbReference>
<accession>A0A941FRF9</accession>
<name>A0A941FRF9_9BACI</name>
<dbReference type="InterPro" id="IPR001264">
    <property type="entry name" value="Glyco_trans_51"/>
</dbReference>